<proteinExistence type="predicted"/>
<evidence type="ECO:0000313" key="2">
    <source>
        <dbReference type="EMBL" id="PXW88007.1"/>
    </source>
</evidence>
<keyword evidence="3" id="KW-1185">Reference proteome</keyword>
<protein>
    <submittedName>
        <fullName evidence="2">LytTR family transcriptional regulator</fullName>
    </submittedName>
</protein>
<gene>
    <name evidence="2" type="ORF">DFR56_104158</name>
</gene>
<comment type="caution">
    <text evidence="2">The sequence shown here is derived from an EMBL/GenBank/DDBJ whole genome shotgun (WGS) entry which is preliminary data.</text>
</comment>
<dbReference type="GO" id="GO:0003677">
    <property type="term" value="F:DNA binding"/>
    <property type="evidence" value="ECO:0007669"/>
    <property type="project" value="InterPro"/>
</dbReference>
<dbReference type="Proteomes" id="UP000247978">
    <property type="component" value="Unassembled WGS sequence"/>
</dbReference>
<dbReference type="SMART" id="SM00850">
    <property type="entry name" value="LytTR"/>
    <property type="match status" value="1"/>
</dbReference>
<name>A0A2V3W150_9BACI</name>
<dbReference type="InterPro" id="IPR046947">
    <property type="entry name" value="LytR-like"/>
</dbReference>
<dbReference type="InterPro" id="IPR007492">
    <property type="entry name" value="LytTR_DNA-bd_dom"/>
</dbReference>
<evidence type="ECO:0000313" key="3">
    <source>
        <dbReference type="Proteomes" id="UP000247978"/>
    </source>
</evidence>
<dbReference type="Pfam" id="PF04397">
    <property type="entry name" value="LytTR"/>
    <property type="match status" value="1"/>
</dbReference>
<dbReference type="Gene3D" id="2.40.50.40">
    <property type="match status" value="1"/>
</dbReference>
<dbReference type="PANTHER" id="PTHR37299:SF4">
    <property type="entry name" value="TRANSCRIPTIONAL REGULATOR"/>
    <property type="match status" value="1"/>
</dbReference>
<feature type="domain" description="HTH LytTR-type" evidence="1">
    <location>
        <begin position="112"/>
        <end position="216"/>
    </location>
</feature>
<dbReference type="EMBL" id="QJJQ01000004">
    <property type="protein sequence ID" value="PXW88007.1"/>
    <property type="molecule type" value="Genomic_DNA"/>
</dbReference>
<dbReference type="Gene3D" id="2.20.25.10">
    <property type="match status" value="1"/>
</dbReference>
<dbReference type="PANTHER" id="PTHR37299">
    <property type="entry name" value="TRANSCRIPTIONAL REGULATOR-RELATED"/>
    <property type="match status" value="1"/>
</dbReference>
<dbReference type="OrthoDB" id="9802383at2"/>
<sequence>MDSSIVQHLFNNLYQLFPNTSSIAIADLDKFIYYKPSLDIDLKIKPGDTIHSETVTYKAITTKKRVKEYKGDTIFGVSYYAISQPIMMQKKIVGAMTAIFPREPRGLSIPYLTVRTSDRWVPIHFENIIFMEAQNRKTNVTSENRNGTHRYNLTELEIILPNNIFIRCHRSYIINLHQIREVHPDSHSTFILIMSDQSRVPVSQSYSKQLRNILGF</sequence>
<dbReference type="PROSITE" id="PS50930">
    <property type="entry name" value="HTH_LYTTR"/>
    <property type="match status" value="1"/>
</dbReference>
<dbReference type="AlphaFoldDB" id="A0A2V3W150"/>
<organism evidence="2 3">
    <name type="scientific">Pseudogracilibacillus auburnensis</name>
    <dbReference type="NCBI Taxonomy" id="1494959"/>
    <lineage>
        <taxon>Bacteria</taxon>
        <taxon>Bacillati</taxon>
        <taxon>Bacillota</taxon>
        <taxon>Bacilli</taxon>
        <taxon>Bacillales</taxon>
        <taxon>Bacillaceae</taxon>
        <taxon>Pseudogracilibacillus</taxon>
    </lineage>
</organism>
<dbReference type="GO" id="GO:0000156">
    <property type="term" value="F:phosphorelay response regulator activity"/>
    <property type="evidence" value="ECO:0007669"/>
    <property type="project" value="InterPro"/>
</dbReference>
<reference evidence="2 3" key="1">
    <citation type="submission" date="2018-05" db="EMBL/GenBank/DDBJ databases">
        <title>Genomic Encyclopedia of Type Strains, Phase IV (KMG-IV): sequencing the most valuable type-strain genomes for metagenomic binning, comparative biology and taxonomic classification.</title>
        <authorList>
            <person name="Goeker M."/>
        </authorList>
    </citation>
    <scope>NUCLEOTIDE SEQUENCE [LARGE SCALE GENOMIC DNA]</scope>
    <source>
        <strain evidence="2 3">DSM 28556</strain>
    </source>
</reference>
<evidence type="ECO:0000259" key="1">
    <source>
        <dbReference type="PROSITE" id="PS50930"/>
    </source>
</evidence>
<dbReference type="RefSeq" id="WP_110394830.1">
    <property type="nucleotide sequence ID" value="NZ_JBHUHB010000001.1"/>
</dbReference>
<accession>A0A2V3W150</accession>